<reference evidence="1 2" key="1">
    <citation type="submission" date="2021-12" db="EMBL/GenBank/DDBJ databases">
        <title>Discovery of the Pendulisporaceae a myxobacterial family with distinct sporulation behavior and unique specialized metabolism.</title>
        <authorList>
            <person name="Garcia R."/>
            <person name="Popoff A."/>
            <person name="Bader C.D."/>
            <person name="Loehr J."/>
            <person name="Walesch S."/>
            <person name="Walt C."/>
            <person name="Boldt J."/>
            <person name="Bunk B."/>
            <person name="Haeckl F.J.F.P.J."/>
            <person name="Gunesch A.P."/>
            <person name="Birkelbach J."/>
            <person name="Nuebel U."/>
            <person name="Pietschmann T."/>
            <person name="Bach T."/>
            <person name="Mueller R."/>
        </authorList>
    </citation>
    <scope>NUCLEOTIDE SEQUENCE [LARGE SCALE GENOMIC DNA]</scope>
    <source>
        <strain evidence="1 2">MSr11954</strain>
    </source>
</reference>
<accession>A0ABZ2LK21</accession>
<sequence length="417" mass="47956">MLELSARQARHLHLAAQGLLTAPRRRARPADVVSAIERMQLLQIDTIHVVARSPYLVLFSRLGDYRPSWLDTALAEGALFETWAHEACFAPIADYPWHRRHVDGRNHWSRRHAQKMHETRREAMERLLAQVRERGEVRSSDFERGEGSGPGGWWGWKEEKRWLEAWFVLGELMIARRERFQRVYDLTERVLARALPQFDRAMLPTEEATRRTFVLRAVKALGVTPARWISDYFRLGPRIKDVELEPLVDAGYLLRVAVEGWEAPAYVHPDHLDLARVAAGAEGEKGLRATHTTLLSPFDPVVWDRERASGMFDFDYRIECYVPAEKRQYGYYVLPILRRGRLIGRLDAKAHRKEGIFEVKALYIEDGVKLGEPVARDVAAAIQSCAAWHGTPEVRIRKTAPRAWAKSLRAAMRPEPP</sequence>
<dbReference type="GO" id="GO:0003677">
    <property type="term" value="F:DNA binding"/>
    <property type="evidence" value="ECO:0007669"/>
    <property type="project" value="UniProtKB-KW"/>
</dbReference>
<dbReference type="RefSeq" id="WP_394820705.1">
    <property type="nucleotide sequence ID" value="NZ_CP089984.1"/>
</dbReference>
<protein>
    <submittedName>
        <fullName evidence="1">Winged helix DNA-binding domain-containing protein</fullName>
    </submittedName>
</protein>
<proteinExistence type="predicted"/>
<dbReference type="InterPro" id="IPR009351">
    <property type="entry name" value="AlkZ-like"/>
</dbReference>
<organism evidence="1 2">
    <name type="scientific">Pendulispora albinea</name>
    <dbReference type="NCBI Taxonomy" id="2741071"/>
    <lineage>
        <taxon>Bacteria</taxon>
        <taxon>Pseudomonadati</taxon>
        <taxon>Myxococcota</taxon>
        <taxon>Myxococcia</taxon>
        <taxon>Myxococcales</taxon>
        <taxon>Sorangiineae</taxon>
        <taxon>Pendulisporaceae</taxon>
        <taxon>Pendulispora</taxon>
    </lineage>
</organism>
<dbReference type="EMBL" id="CP089984">
    <property type="protein sequence ID" value="WXB11090.1"/>
    <property type="molecule type" value="Genomic_DNA"/>
</dbReference>
<keyword evidence="2" id="KW-1185">Reference proteome</keyword>
<dbReference type="PANTHER" id="PTHR30528:SF0">
    <property type="entry name" value="CYTOPLASMIC PROTEIN"/>
    <property type="match status" value="1"/>
</dbReference>
<evidence type="ECO:0000313" key="1">
    <source>
        <dbReference type="EMBL" id="WXB11090.1"/>
    </source>
</evidence>
<dbReference type="PANTHER" id="PTHR30528">
    <property type="entry name" value="CYTOPLASMIC PROTEIN"/>
    <property type="match status" value="1"/>
</dbReference>
<dbReference type="Pfam" id="PF06224">
    <property type="entry name" value="AlkZ-like"/>
    <property type="match status" value="1"/>
</dbReference>
<keyword evidence="1" id="KW-0238">DNA-binding</keyword>
<evidence type="ECO:0000313" key="2">
    <source>
        <dbReference type="Proteomes" id="UP001370348"/>
    </source>
</evidence>
<dbReference type="Proteomes" id="UP001370348">
    <property type="component" value="Chromosome"/>
</dbReference>
<name>A0ABZ2LK21_9BACT</name>
<gene>
    <name evidence="1" type="ORF">LZC94_24805</name>
</gene>